<dbReference type="OrthoDB" id="913635at2759"/>
<dbReference type="InterPro" id="IPR001878">
    <property type="entry name" value="Znf_CCHC"/>
</dbReference>
<evidence type="ECO:0000313" key="3">
    <source>
        <dbReference type="EMBL" id="CAA0831667.1"/>
    </source>
</evidence>
<dbReference type="InterPro" id="IPR025836">
    <property type="entry name" value="Zn_knuckle_CX2CX4HX4C"/>
</dbReference>
<dbReference type="GO" id="GO:0008270">
    <property type="term" value="F:zinc ion binding"/>
    <property type="evidence" value="ECO:0007669"/>
    <property type="project" value="UniProtKB-KW"/>
</dbReference>
<dbReference type="Gene3D" id="3.60.10.10">
    <property type="entry name" value="Endonuclease/exonuclease/phosphatase"/>
    <property type="match status" value="1"/>
</dbReference>
<keyword evidence="4" id="KW-1185">Reference proteome</keyword>
<dbReference type="Pfam" id="PF14392">
    <property type="entry name" value="zf-CCHC_4"/>
    <property type="match status" value="1"/>
</dbReference>
<evidence type="ECO:0000256" key="1">
    <source>
        <dbReference type="PROSITE-ProRule" id="PRU00047"/>
    </source>
</evidence>
<accession>A0A9N7NJH1</accession>
<organism evidence="3 4">
    <name type="scientific">Striga hermonthica</name>
    <name type="common">Purple witchweed</name>
    <name type="synonym">Buchnera hermonthica</name>
    <dbReference type="NCBI Taxonomy" id="68872"/>
    <lineage>
        <taxon>Eukaryota</taxon>
        <taxon>Viridiplantae</taxon>
        <taxon>Streptophyta</taxon>
        <taxon>Embryophyta</taxon>
        <taxon>Tracheophyta</taxon>
        <taxon>Spermatophyta</taxon>
        <taxon>Magnoliopsida</taxon>
        <taxon>eudicotyledons</taxon>
        <taxon>Gunneridae</taxon>
        <taxon>Pentapetalae</taxon>
        <taxon>asterids</taxon>
        <taxon>lamiids</taxon>
        <taxon>Lamiales</taxon>
        <taxon>Orobanchaceae</taxon>
        <taxon>Buchnereae</taxon>
        <taxon>Striga</taxon>
    </lineage>
</organism>
<comment type="caution">
    <text evidence="3">The sequence shown here is derived from an EMBL/GenBank/DDBJ whole genome shotgun (WGS) entry which is preliminary data.</text>
</comment>
<dbReference type="SUPFAM" id="SSF56219">
    <property type="entry name" value="DNase I-like"/>
    <property type="match status" value="1"/>
</dbReference>
<feature type="non-terminal residue" evidence="3">
    <location>
        <position position="362"/>
    </location>
</feature>
<dbReference type="PANTHER" id="PTHR31286">
    <property type="entry name" value="GLYCINE-RICH CELL WALL STRUCTURAL PROTEIN 1.8-LIKE"/>
    <property type="match status" value="1"/>
</dbReference>
<keyword evidence="1" id="KW-0863">Zinc-finger</keyword>
<feature type="domain" description="CCHC-type" evidence="2">
    <location>
        <begin position="120"/>
        <end position="133"/>
    </location>
</feature>
<proteinExistence type="predicted"/>
<evidence type="ECO:0000313" key="4">
    <source>
        <dbReference type="Proteomes" id="UP001153555"/>
    </source>
</evidence>
<keyword evidence="1" id="KW-0479">Metal-binding</keyword>
<dbReference type="GO" id="GO:0003676">
    <property type="term" value="F:nucleic acid binding"/>
    <property type="evidence" value="ECO:0007669"/>
    <property type="project" value="InterPro"/>
</dbReference>
<sequence>DKDIILSSKTWSFDGQYLLLKNWNPGNLEFHEEELCIRIWVQVWNLPLHWMSMEAGAKIGQKIGKVINVVMPGAGSAKGQLIKILAELNLKEPIPRGTNLKVGSENRWVEFRYESIQTFCFYCGLIGHSDRNCQLKKDDLKRNVLNVGQYGEWLRTTHINLGDGRNSYSKNADSQAGEPENHHWAVFVYASINVLDRKCQWNSLVRYSMSWGTSWFFGRGDFNDILSNSEKKGGALRDEASFENFRGMVRDIGAVEPRFIGHPFTWSNNRKGQDFIEVKLDRFLISPDWMVNFPDVLIKHIPLISSNHSMIMMDTLGTFGTPKHMFIFDGRWTNLEGYKEIIEDALQERLKNIKRALIRWKA</sequence>
<keyword evidence="1" id="KW-0862">Zinc</keyword>
<reference evidence="3" key="1">
    <citation type="submission" date="2019-12" db="EMBL/GenBank/DDBJ databases">
        <authorList>
            <person name="Scholes J."/>
        </authorList>
    </citation>
    <scope>NUCLEOTIDE SEQUENCE</scope>
</reference>
<protein>
    <recommendedName>
        <fullName evidence="2">CCHC-type domain-containing protein</fullName>
    </recommendedName>
</protein>
<dbReference type="PROSITE" id="PS50158">
    <property type="entry name" value="ZF_CCHC"/>
    <property type="match status" value="1"/>
</dbReference>
<dbReference type="AlphaFoldDB" id="A0A9N7NJH1"/>
<feature type="non-terminal residue" evidence="3">
    <location>
        <position position="1"/>
    </location>
</feature>
<gene>
    <name evidence="3" type="ORF">SHERM_27012</name>
</gene>
<dbReference type="InterPro" id="IPR040256">
    <property type="entry name" value="At4g02000-like"/>
</dbReference>
<name>A0A9N7NJH1_STRHE</name>
<evidence type="ECO:0000259" key="2">
    <source>
        <dbReference type="PROSITE" id="PS50158"/>
    </source>
</evidence>
<dbReference type="PANTHER" id="PTHR31286:SF178">
    <property type="entry name" value="DUF4283 DOMAIN-CONTAINING PROTEIN"/>
    <property type="match status" value="1"/>
</dbReference>
<dbReference type="InterPro" id="IPR036691">
    <property type="entry name" value="Endo/exonu/phosph_ase_sf"/>
</dbReference>
<dbReference type="EMBL" id="CACSLK010027832">
    <property type="protein sequence ID" value="CAA0831667.1"/>
    <property type="molecule type" value="Genomic_DNA"/>
</dbReference>
<dbReference type="Proteomes" id="UP001153555">
    <property type="component" value="Unassembled WGS sequence"/>
</dbReference>